<feature type="region of interest" description="Disordered" evidence="1">
    <location>
        <begin position="23"/>
        <end position="52"/>
    </location>
</feature>
<sequence length="157" mass="17254">MTTLKPDTPDEVLEAKEDLLKSTPPFSTLRHGSPCEQAHAHPHDRCGRREKPKPCLVSRPALIANLVPRSNGNVHGGYQHQLHPTLRGPERPLRLTPPSPGTRKLVPSTLVHPQAANYQSGEPLPSPASTSSYKGPHRAPTPLWLQGYNYSPRTPHS</sequence>
<evidence type="ECO:0000313" key="2">
    <source>
        <dbReference type="EMBL" id="QQP55010.1"/>
    </source>
</evidence>
<keyword evidence="3" id="KW-1185">Reference proteome</keyword>
<dbReference type="Proteomes" id="UP000595437">
    <property type="component" value="Chromosome 5"/>
</dbReference>
<protein>
    <submittedName>
        <fullName evidence="2">Uncharacterized protein</fullName>
    </submittedName>
</protein>
<gene>
    <name evidence="2" type="ORF">FKW44_008036</name>
</gene>
<accession>A0A7T8QU09</accession>
<evidence type="ECO:0000313" key="3">
    <source>
        <dbReference type="Proteomes" id="UP000595437"/>
    </source>
</evidence>
<feature type="region of interest" description="Disordered" evidence="1">
    <location>
        <begin position="68"/>
        <end position="157"/>
    </location>
</feature>
<dbReference type="EMBL" id="CP045894">
    <property type="protein sequence ID" value="QQP55010.1"/>
    <property type="molecule type" value="Genomic_DNA"/>
</dbReference>
<proteinExistence type="predicted"/>
<evidence type="ECO:0000256" key="1">
    <source>
        <dbReference type="SAM" id="MobiDB-lite"/>
    </source>
</evidence>
<dbReference type="AlphaFoldDB" id="A0A7T8QU09"/>
<feature type="compositionally biased region" description="Basic and acidic residues" evidence="1">
    <location>
        <begin position="38"/>
        <end position="52"/>
    </location>
</feature>
<reference evidence="3" key="1">
    <citation type="submission" date="2021-01" db="EMBL/GenBank/DDBJ databases">
        <title>Caligus Genome Assembly.</title>
        <authorList>
            <person name="Gallardo-Escarate C."/>
        </authorList>
    </citation>
    <scope>NUCLEOTIDE SEQUENCE [LARGE SCALE GENOMIC DNA]</scope>
</reference>
<name>A0A7T8QU09_CALRO</name>
<organism evidence="2 3">
    <name type="scientific">Caligus rogercresseyi</name>
    <name type="common">Sea louse</name>
    <dbReference type="NCBI Taxonomy" id="217165"/>
    <lineage>
        <taxon>Eukaryota</taxon>
        <taxon>Metazoa</taxon>
        <taxon>Ecdysozoa</taxon>
        <taxon>Arthropoda</taxon>
        <taxon>Crustacea</taxon>
        <taxon>Multicrustacea</taxon>
        <taxon>Hexanauplia</taxon>
        <taxon>Copepoda</taxon>
        <taxon>Siphonostomatoida</taxon>
        <taxon>Caligidae</taxon>
        <taxon>Caligus</taxon>
    </lineage>
</organism>
<feature type="compositionally biased region" description="Polar residues" evidence="1">
    <location>
        <begin position="148"/>
        <end position="157"/>
    </location>
</feature>